<sequence>MWSSAAETPFSALINHPKATVARLASARELRLRRRDSDDLVLTKATRAEQEVEVVSAATRIFAAMVHRDGAALSLLVNVVPEAFPWVRFLPAEDVRAFVVELVRTLRAADSVGNPAPGGRRDRRVAAHC</sequence>
<proteinExistence type="predicted"/>
<keyword evidence="2" id="KW-1185">Reference proteome</keyword>
<dbReference type="RefSeq" id="WP_270951452.1">
    <property type="nucleotide sequence ID" value="NZ_JAQGLA010000047.1"/>
</dbReference>
<evidence type="ECO:0000313" key="2">
    <source>
        <dbReference type="Proteomes" id="UP001210380"/>
    </source>
</evidence>
<name>A0ABT4V3L1_9PSEU</name>
<protein>
    <submittedName>
        <fullName evidence="1">Uncharacterized protein</fullName>
    </submittedName>
</protein>
<dbReference type="Proteomes" id="UP001210380">
    <property type="component" value="Unassembled WGS sequence"/>
</dbReference>
<comment type="caution">
    <text evidence="1">The sequence shown here is derived from an EMBL/GenBank/DDBJ whole genome shotgun (WGS) entry which is preliminary data.</text>
</comment>
<gene>
    <name evidence="1" type="ORF">OU415_24165</name>
</gene>
<dbReference type="EMBL" id="JAQGLA010000047">
    <property type="protein sequence ID" value="MDA3628549.1"/>
    <property type="molecule type" value="Genomic_DNA"/>
</dbReference>
<reference evidence="1 2" key="1">
    <citation type="submission" date="2022-11" db="EMBL/GenBank/DDBJ databases">
        <title>Draft genome sequence of Saccharopolyspora sp. WRP15-2 isolated from rhizosphere soils of wild rice in Thailand.</title>
        <authorList>
            <person name="Duangmal K."/>
            <person name="Kammanee S."/>
            <person name="Muangham S."/>
        </authorList>
    </citation>
    <scope>NUCLEOTIDE SEQUENCE [LARGE SCALE GENOMIC DNA]</scope>
    <source>
        <strain evidence="1 2">WRP15-2</strain>
    </source>
</reference>
<organism evidence="1 2">
    <name type="scientific">Saccharopolyspora oryzae</name>
    <dbReference type="NCBI Taxonomy" id="2997343"/>
    <lineage>
        <taxon>Bacteria</taxon>
        <taxon>Bacillati</taxon>
        <taxon>Actinomycetota</taxon>
        <taxon>Actinomycetes</taxon>
        <taxon>Pseudonocardiales</taxon>
        <taxon>Pseudonocardiaceae</taxon>
        <taxon>Saccharopolyspora</taxon>
    </lineage>
</organism>
<evidence type="ECO:0000313" key="1">
    <source>
        <dbReference type="EMBL" id="MDA3628549.1"/>
    </source>
</evidence>
<accession>A0ABT4V3L1</accession>